<dbReference type="RefSeq" id="WP_088412251.1">
    <property type="nucleotide sequence ID" value="NZ_JACYSR010000012.1"/>
</dbReference>
<evidence type="ECO:0000313" key="2">
    <source>
        <dbReference type="Proteomes" id="UP000266701"/>
    </source>
</evidence>
<sequence>MTSNERIKNLQELSTLDRQSMCMQFLLLLNLCDKGLAPSEIKSYTLNEKTYFDSKTMKEHLAESSLANAHKGLYALYQAHFIERLVVDKNGEIATGDNYQRNTAMIYWRLTEKARSLLD</sequence>
<reference evidence="1 2" key="1">
    <citation type="journal article" date="2017" name="Emerg. Infect. Dis.">
        <title>Carbapenemase VCC-1-Producing Vibrio cholerae in Coastal Waters of Germany.</title>
        <authorList>
            <person name="Hammerl J.A."/>
            <person name="Jackel C."/>
            <person name="Bortolaia V."/>
            <person name="Schwartz K."/>
            <person name="Bier N."/>
            <person name="Hendriksen R.S."/>
            <person name="Guerra B."/>
            <person name="Strauch E."/>
        </authorList>
    </citation>
    <scope>NUCLEOTIDE SEQUENCE [LARGE SCALE GENOMIC DNA]</scope>
    <source>
        <strain evidence="1 2">VN-2825</strain>
    </source>
</reference>
<comment type="caution">
    <text evidence="1">The sequence shown here is derived from an EMBL/GenBank/DDBJ whole genome shotgun (WGS) entry which is preliminary data.</text>
</comment>
<dbReference type="EMBL" id="MCBA01000067">
    <property type="protein sequence ID" value="RGP89830.1"/>
    <property type="molecule type" value="Genomic_DNA"/>
</dbReference>
<accession>A0A395TYI8</accession>
<dbReference type="AlphaFoldDB" id="A0A395TYI8"/>
<protein>
    <submittedName>
        <fullName evidence="1">Uncharacterized protein</fullName>
    </submittedName>
</protein>
<name>A0A395TYI8_VIBCL</name>
<evidence type="ECO:0000313" key="1">
    <source>
        <dbReference type="EMBL" id="RGP89830.1"/>
    </source>
</evidence>
<dbReference type="Proteomes" id="UP000266701">
    <property type="component" value="Unassembled WGS sequence"/>
</dbReference>
<proteinExistence type="predicted"/>
<gene>
    <name evidence="1" type="ORF">BC353_09725</name>
</gene>
<organism evidence="1 2">
    <name type="scientific">Vibrio cholerae</name>
    <dbReference type="NCBI Taxonomy" id="666"/>
    <lineage>
        <taxon>Bacteria</taxon>
        <taxon>Pseudomonadati</taxon>
        <taxon>Pseudomonadota</taxon>
        <taxon>Gammaproteobacteria</taxon>
        <taxon>Vibrionales</taxon>
        <taxon>Vibrionaceae</taxon>
        <taxon>Vibrio</taxon>
    </lineage>
</organism>